<dbReference type="InterPro" id="IPR048075">
    <property type="entry name" value="RGS22_RGS_second"/>
</dbReference>
<dbReference type="InterPro" id="IPR036305">
    <property type="entry name" value="RGS_sf"/>
</dbReference>
<evidence type="ECO:0000256" key="1">
    <source>
        <dbReference type="SAM" id="MobiDB-lite"/>
    </source>
</evidence>
<dbReference type="GeneTree" id="ENSGT00500000044936"/>
<dbReference type="CDD" id="cd08725">
    <property type="entry name" value="RGS_RGS22_4"/>
    <property type="match status" value="1"/>
</dbReference>
<dbReference type="Ensembl" id="ENSCPBT00000012530.1">
    <property type="protein sequence ID" value="ENSCPBP00000010441.1"/>
    <property type="gene ID" value="ENSCPBG00000007988.1"/>
</dbReference>
<sequence length="1304" mass="150209">MREKRLTTEPPDITEDAFEDYLATDDMLVNYFNEFLNLPTFAEPVKFNPDFGVFEVVNDTPQCLENQLKKILHNQKPPSPIYDVTRKAKNDGQLSKKSSIFPDFSVDPNYSIMRLEREQGIQWIKKERLPAFLKSDCYFEYRLAKLLSQVEWSRTGINFIIDTTYYPWIMKRELTPPFPEEDEEELIMRKFYVSLGQATVTQTKDWFTLAKKSQQTTTTDTVTHPLVSTQIQGTQYWSTGPQRTVAYNHNVSPDSVPSQGTCSFSAQSYTADLYSSSSSNLGVDSLAMEYSQRSLPLPQRTGTAKTSNVSGRSKSTEVDASVSIADTPSHTMLRVYLDQKWENGAEEKENLEYDGRQEMSAFQTLEEFTSVYIQYIVNESVSKLTGQPAVKSKTDMNFSKLSKVFIHELSNNQLFATAAEPLTSQSISPSNKLDSKGHCIKQETEEMSSSSRSESDVTDSRAAWCTSHRTYDIGNRNEFERFKKFIKGTLGERYWWLWMDIERLKVLKDTRRQQRGPRFCVTHTAAVQTASAKLKQWHTSHERPRTDIDPYPQMVTLLPLRAKSCIPRIAPSHPQRNETSSPTTLLKTNVMNLSSKRATRLLSATLPPSGTITKDDFYSITSKPEVSKKRPKSVGSNMSHLSAVTDDTKCLKSRTDRKYTYAELLPGKSPTESVVLGGSKMECMLQSLYVENRAGYFFTRFCEKSGNELWKNSAYFWFDLQAYHQLFYQETLQPFKLCKQAQFLYATYIAPSASTDIGLQQDKKNEIYQKIEPPYEDLFDPAEEYILTLLLVPWMKMVEVDKSIYGKVELVEESRQLDSVYFRKLQALHQESVSKKDESVAPEVSPLPQPDVFREAQLLTEVPEEYRGCSLHDLIRNGLELEQFRLFLEEHSAVMDLMCWIDIEQFRRMLHKEKEKREEKSKDIKNKYLNKKYFFGPNSPATKEQQDQLMQSGGGWGHILHDRLSSAVLLEIQKYVQMRLEKKWLPLFLAKEQSGARRKTKPQIRDIAEDLLIQRNEKKIGSWKHVDNKWVSSSREIIMFRKGLLNPVTALQFQRFVSLKGDLLENGVLFWQEVQKYKDLCHSHCDDATVQNKITAIINCFINSTIPPALQIDIPPEQAQKIIEHRRELGPYVFREAQMTIFALLFKFWPKFCEFRSNLADEKILPTLERKKEKKRQKVKRKTTEERLTLVKLVKKVVSLSDSISVDETSMGRGTPSSVTGYGRQVSWSYSKYIEALEQERVLLKIQEDLEKRTSLFSTGVSSTTCLKPDFTANPEKSITSSNTSLIWDKQSNLPKDVGRGFKT</sequence>
<reference evidence="3" key="1">
    <citation type="submission" date="2025-08" db="UniProtKB">
        <authorList>
            <consortium name="Ensembl"/>
        </authorList>
    </citation>
    <scope>IDENTIFICATION</scope>
</reference>
<reference evidence="3" key="2">
    <citation type="submission" date="2025-09" db="UniProtKB">
        <authorList>
            <consortium name="Ensembl"/>
        </authorList>
    </citation>
    <scope>IDENTIFICATION</scope>
</reference>
<feature type="domain" description="RGS" evidence="2">
    <location>
        <begin position="684"/>
        <end position="790"/>
    </location>
</feature>
<dbReference type="InterPro" id="IPR048074">
    <property type="entry name" value="RGS22_RGS_fourth"/>
</dbReference>
<name>A0A8C3FKE0_CHRPI</name>
<dbReference type="PANTHER" id="PTHR46583">
    <property type="entry name" value="REGULATOR OF G-PROTEIN SIGNALING 22"/>
    <property type="match status" value="1"/>
</dbReference>
<feature type="domain" description="RGS" evidence="2">
    <location>
        <begin position="870"/>
        <end position="929"/>
    </location>
</feature>
<dbReference type="Proteomes" id="UP000694380">
    <property type="component" value="Unplaced"/>
</dbReference>
<dbReference type="InterPro" id="IPR016137">
    <property type="entry name" value="RGS"/>
</dbReference>
<dbReference type="GO" id="GO:0009966">
    <property type="term" value="P:regulation of signal transduction"/>
    <property type="evidence" value="ECO:0007669"/>
    <property type="project" value="InterPro"/>
</dbReference>
<evidence type="ECO:0000313" key="4">
    <source>
        <dbReference type="Proteomes" id="UP000694380"/>
    </source>
</evidence>
<dbReference type="GO" id="GO:0001965">
    <property type="term" value="F:G-protein alpha-subunit binding"/>
    <property type="evidence" value="ECO:0007669"/>
    <property type="project" value="InterPro"/>
</dbReference>
<evidence type="ECO:0000313" key="3">
    <source>
        <dbReference type="Ensembl" id="ENSCPBP00000010441.1"/>
    </source>
</evidence>
<dbReference type="PROSITE" id="PS50132">
    <property type="entry name" value="RGS"/>
    <property type="match status" value="3"/>
</dbReference>
<dbReference type="CDD" id="cd08727">
    <property type="entry name" value="RGS_RGS22_2"/>
    <property type="match status" value="1"/>
</dbReference>
<dbReference type="SUPFAM" id="SSF48097">
    <property type="entry name" value="Regulator of G-protein signaling, RGS"/>
    <property type="match status" value="3"/>
</dbReference>
<dbReference type="Pfam" id="PF00615">
    <property type="entry name" value="RGS"/>
    <property type="match status" value="3"/>
</dbReference>
<dbReference type="InterPro" id="IPR044926">
    <property type="entry name" value="RGS_subdomain_2"/>
</dbReference>
<dbReference type="InterPro" id="IPR042651">
    <property type="entry name" value="Rgs22"/>
</dbReference>
<accession>A0A8C3FKE0</accession>
<dbReference type="Gene3D" id="1.10.167.10">
    <property type="entry name" value="Regulator of G-protein Signalling 4, domain 2"/>
    <property type="match status" value="3"/>
</dbReference>
<dbReference type="PANTHER" id="PTHR46583:SF1">
    <property type="entry name" value="REGULATOR OF G-PROTEIN SIGNALING 22"/>
    <property type="match status" value="1"/>
</dbReference>
<feature type="region of interest" description="Disordered" evidence="1">
    <location>
        <begin position="296"/>
        <end position="323"/>
    </location>
</feature>
<organism evidence="3 4">
    <name type="scientific">Chrysemys picta bellii</name>
    <name type="common">Western painted turtle</name>
    <name type="synonym">Emys bellii</name>
    <dbReference type="NCBI Taxonomy" id="8478"/>
    <lineage>
        <taxon>Eukaryota</taxon>
        <taxon>Metazoa</taxon>
        <taxon>Chordata</taxon>
        <taxon>Craniata</taxon>
        <taxon>Vertebrata</taxon>
        <taxon>Euteleostomi</taxon>
        <taxon>Archelosauria</taxon>
        <taxon>Testudinata</taxon>
        <taxon>Testudines</taxon>
        <taxon>Cryptodira</taxon>
        <taxon>Durocryptodira</taxon>
        <taxon>Testudinoidea</taxon>
        <taxon>Emydidae</taxon>
        <taxon>Chrysemys</taxon>
    </lineage>
</organism>
<evidence type="ECO:0000259" key="2">
    <source>
        <dbReference type="PROSITE" id="PS50132"/>
    </source>
</evidence>
<proteinExistence type="predicted"/>
<dbReference type="GO" id="GO:0005737">
    <property type="term" value="C:cytoplasm"/>
    <property type="evidence" value="ECO:0007669"/>
    <property type="project" value="TreeGrafter"/>
</dbReference>
<feature type="compositionally biased region" description="Polar residues" evidence="1">
    <location>
        <begin position="300"/>
        <end position="313"/>
    </location>
</feature>
<protein>
    <submittedName>
        <fullName evidence="3">Regulator of G protein signaling 22</fullName>
    </submittedName>
</protein>
<dbReference type="GO" id="GO:0005634">
    <property type="term" value="C:nucleus"/>
    <property type="evidence" value="ECO:0007669"/>
    <property type="project" value="TreeGrafter"/>
</dbReference>
<keyword evidence="4" id="KW-1185">Reference proteome</keyword>
<gene>
    <name evidence="3" type="primary">RGS22</name>
</gene>
<feature type="domain" description="RGS" evidence="2">
    <location>
        <begin position="1039"/>
        <end position="1145"/>
    </location>
</feature>
<dbReference type="SMART" id="SM00315">
    <property type="entry name" value="RGS"/>
    <property type="match status" value="2"/>
</dbReference>